<dbReference type="Proteomes" id="UP001057279">
    <property type="component" value="Linkage Group LG02"/>
</dbReference>
<reference evidence="1" key="1">
    <citation type="submission" date="2022-03" db="EMBL/GenBank/DDBJ databases">
        <title>Genomic analyses of argali, domestic sheep and their hybrids provide insights into chromosomal evolution, heterosis and genetic basis of agronomic traits.</title>
        <authorList>
            <person name="Li M."/>
        </authorList>
    </citation>
    <scope>NUCLEOTIDE SEQUENCE</scope>
    <source>
        <strain evidence="1">F1 hybrid</strain>
    </source>
</reference>
<organism evidence="1 2">
    <name type="scientific">Ovis ammon polii x Ovis aries</name>
    <dbReference type="NCBI Taxonomy" id="2918886"/>
    <lineage>
        <taxon>Eukaryota</taxon>
        <taxon>Metazoa</taxon>
        <taxon>Chordata</taxon>
        <taxon>Craniata</taxon>
        <taxon>Vertebrata</taxon>
        <taxon>Euteleostomi</taxon>
        <taxon>Mammalia</taxon>
        <taxon>Eutheria</taxon>
        <taxon>Laurasiatheria</taxon>
        <taxon>Artiodactyla</taxon>
        <taxon>Ruminantia</taxon>
        <taxon>Pecora</taxon>
        <taxon>Bovidae</taxon>
        <taxon>Caprinae</taxon>
        <taxon>Ovis</taxon>
    </lineage>
</organism>
<accession>A0ACB9VF59</accession>
<evidence type="ECO:0000313" key="1">
    <source>
        <dbReference type="EMBL" id="KAI4588111.1"/>
    </source>
</evidence>
<sequence length="268" mass="29267">MSPISSPLKPANMTKATVSYCQETHVMSTMDRSFTDQSTLQEDEQLGLSFMDAHGYSPRGWSLSSSILGEIFQEQMVLLVQGPGRVRLSLELVLGGNPNLELVERVRGPDLRSPRISDSVLEDLPRYFVTDDTGLIDNGVYLGGLSQLTQGRAPESADIATGNHNVRLQKCADSSRSGELERQRIGTARKETAENMARSADLKSYWVSKAGNWPLTWFFNTAMGTQRKLQKPPCNGISKGEGTLSPDSDEPSSPVTARPASRSDRGGC</sequence>
<evidence type="ECO:0000313" key="2">
    <source>
        <dbReference type="Proteomes" id="UP001057279"/>
    </source>
</evidence>
<protein>
    <submittedName>
        <fullName evidence="1">Uncharacterized protein</fullName>
    </submittedName>
</protein>
<comment type="caution">
    <text evidence="1">The sequence shown here is derived from an EMBL/GenBank/DDBJ whole genome shotgun (WGS) entry which is preliminary data.</text>
</comment>
<dbReference type="EMBL" id="CM043027">
    <property type="protein sequence ID" value="KAI4588111.1"/>
    <property type="molecule type" value="Genomic_DNA"/>
</dbReference>
<name>A0ACB9VF59_9CETA</name>
<keyword evidence="2" id="KW-1185">Reference proteome</keyword>
<proteinExistence type="predicted"/>
<gene>
    <name evidence="1" type="ORF">MJG53_002519</name>
</gene>